<gene>
    <name evidence="3" type="ORF">VOLCADRAFT_97259</name>
</gene>
<dbReference type="OrthoDB" id="536872at2759"/>
<accession>D8UCA0</accession>
<keyword evidence="2" id="KW-0732">Signal</keyword>
<dbReference type="RefSeq" id="XP_002956262.1">
    <property type="nucleotide sequence ID" value="XM_002956216.1"/>
</dbReference>
<name>D8UCA0_VOLCA</name>
<keyword evidence="4" id="KW-1185">Reference proteome</keyword>
<protein>
    <recommendedName>
        <fullName evidence="5">Glycosyl transferase CAP10 domain-containing protein</fullName>
    </recommendedName>
</protein>
<feature type="region of interest" description="Disordered" evidence="1">
    <location>
        <begin position="28"/>
        <end position="60"/>
    </location>
</feature>
<dbReference type="Proteomes" id="UP000001058">
    <property type="component" value="Unassembled WGS sequence"/>
</dbReference>
<organism evidence="4">
    <name type="scientific">Volvox carteri f. nagariensis</name>
    <dbReference type="NCBI Taxonomy" id="3068"/>
    <lineage>
        <taxon>Eukaryota</taxon>
        <taxon>Viridiplantae</taxon>
        <taxon>Chlorophyta</taxon>
        <taxon>core chlorophytes</taxon>
        <taxon>Chlorophyceae</taxon>
        <taxon>CS clade</taxon>
        <taxon>Chlamydomonadales</taxon>
        <taxon>Volvocaceae</taxon>
        <taxon>Volvox</taxon>
    </lineage>
</organism>
<dbReference type="InParanoid" id="D8UCA0"/>
<evidence type="ECO:0000256" key="2">
    <source>
        <dbReference type="SAM" id="SignalP"/>
    </source>
</evidence>
<evidence type="ECO:0000313" key="4">
    <source>
        <dbReference type="Proteomes" id="UP000001058"/>
    </source>
</evidence>
<feature type="region of interest" description="Disordered" evidence="1">
    <location>
        <begin position="301"/>
        <end position="339"/>
    </location>
</feature>
<dbReference type="KEGG" id="vcn:VOLCADRAFT_97259"/>
<sequence>MLGRAVLAAAAVVAVLVSLAVVSGNSTSAAANASGGRKLRGPLKGGGRGGREAPSCRRPTPLDPKTVYNLGCRRFKWMCIDQQQFISYDPRYDPARSTERLPYFDVTDIVYNWPNPWGNGDKFLRGRGLPVPPVEIRANSSQEPSPDLQHPRFNSCVFPLVLWQSITSITFITTINNNIPLTIILSPSSTSPSLSSSYQRRPSNGGKWRNRPRWMFNVGEVFEASYVRLYDEFMAGRVDPRMTLVMATPHGLRLPPFVSLFFNALFEPQVTTLADLSRRPVGCPSSSGCSSSSSQAIKVGSNDITTSNSSSTTSSTTSYSSSSRSLQSPPRSTSPPAGEEYPVRCFEKLYMCKVKNRKDSGGGHCAAGTHLLHHYHSRGQLPLVTDLFDAEGADRDTLKVVLASRPNATGRAILNEDELLYECNRLDLDLNLDLGSGLETETNAEVESRRATAAAAAAGPLSSRNRWRRRVKCVVHVFGRDLLYDLALAKVCMCRTAAAADGHLRKSTMIQVTDVLVATHGAAGYHSFYMSAGSSLVEVMPYKFPAQWANQYYAKMLEYEKKAANSLPSDFEDSAVFRNEFLHRERHVRLPWGALRRHLISIAQVSGRPMSYKDVYIAGKHSISDTLKLVPSVPDTEGKGWLSYTGPTS</sequence>
<reference evidence="3 4" key="1">
    <citation type="journal article" date="2010" name="Science">
        <title>Genomic analysis of organismal complexity in the multicellular green alga Volvox carteri.</title>
        <authorList>
            <person name="Prochnik S.E."/>
            <person name="Umen J."/>
            <person name="Nedelcu A.M."/>
            <person name="Hallmann A."/>
            <person name="Miller S.M."/>
            <person name="Nishii I."/>
            <person name="Ferris P."/>
            <person name="Kuo A."/>
            <person name="Mitros T."/>
            <person name="Fritz-Laylin L.K."/>
            <person name="Hellsten U."/>
            <person name="Chapman J."/>
            <person name="Simakov O."/>
            <person name="Rensing S.A."/>
            <person name="Terry A."/>
            <person name="Pangilinan J."/>
            <person name="Kapitonov V."/>
            <person name="Jurka J."/>
            <person name="Salamov A."/>
            <person name="Shapiro H."/>
            <person name="Schmutz J."/>
            <person name="Grimwood J."/>
            <person name="Lindquist E."/>
            <person name="Lucas S."/>
            <person name="Grigoriev I.V."/>
            <person name="Schmitt R."/>
            <person name="Kirk D."/>
            <person name="Rokhsar D.S."/>
        </authorList>
    </citation>
    <scope>NUCLEOTIDE SEQUENCE [LARGE SCALE GENOMIC DNA]</scope>
    <source>
        <strain evidence="4">f. Nagariensis / Eve</strain>
    </source>
</reference>
<evidence type="ECO:0008006" key="5">
    <source>
        <dbReference type="Google" id="ProtNLM"/>
    </source>
</evidence>
<feature type="chain" id="PRO_5003124358" description="Glycosyl transferase CAP10 domain-containing protein" evidence="2">
    <location>
        <begin position="25"/>
        <end position="649"/>
    </location>
</feature>
<feature type="compositionally biased region" description="Low complexity" evidence="1">
    <location>
        <begin position="305"/>
        <end position="336"/>
    </location>
</feature>
<dbReference type="EMBL" id="GL378380">
    <property type="protein sequence ID" value="EFJ42611.1"/>
    <property type="molecule type" value="Genomic_DNA"/>
</dbReference>
<dbReference type="GO" id="GO:0016757">
    <property type="term" value="F:glycosyltransferase activity"/>
    <property type="evidence" value="ECO:0007669"/>
    <property type="project" value="InterPro"/>
</dbReference>
<dbReference type="PANTHER" id="PTHR20961">
    <property type="entry name" value="GLYCOSYLTRANSFERASE"/>
    <property type="match status" value="1"/>
</dbReference>
<dbReference type="GeneID" id="9619264"/>
<dbReference type="AlphaFoldDB" id="D8UCA0"/>
<dbReference type="PANTHER" id="PTHR20961:SF124">
    <property type="entry name" value="GLYCOSYLTRANSFERASE"/>
    <property type="match status" value="1"/>
</dbReference>
<proteinExistence type="predicted"/>
<evidence type="ECO:0000313" key="3">
    <source>
        <dbReference type="EMBL" id="EFJ42611.1"/>
    </source>
</evidence>
<feature type="signal peptide" evidence="2">
    <location>
        <begin position="1"/>
        <end position="24"/>
    </location>
</feature>
<dbReference type="InterPro" id="IPR007657">
    <property type="entry name" value="Glycosyltransferase_61"/>
</dbReference>
<evidence type="ECO:0000256" key="1">
    <source>
        <dbReference type="SAM" id="MobiDB-lite"/>
    </source>
</evidence>